<accession>A0A9W8E7F4</accession>
<evidence type="ECO:0000313" key="4">
    <source>
        <dbReference type="EMBL" id="KAJ1966261.1"/>
    </source>
</evidence>
<dbReference type="OrthoDB" id="329666at2759"/>
<dbReference type="Proteomes" id="UP001150925">
    <property type="component" value="Unassembled WGS sequence"/>
</dbReference>
<evidence type="ECO:0008006" key="6">
    <source>
        <dbReference type="Google" id="ProtNLM"/>
    </source>
</evidence>
<proteinExistence type="predicted"/>
<dbReference type="GO" id="GO:0005634">
    <property type="term" value="C:nucleus"/>
    <property type="evidence" value="ECO:0007669"/>
    <property type="project" value="UniProtKB-SubCell"/>
</dbReference>
<evidence type="ECO:0000256" key="3">
    <source>
        <dbReference type="SAM" id="MobiDB-lite"/>
    </source>
</evidence>
<keyword evidence="2" id="KW-0539">Nucleus</keyword>
<evidence type="ECO:0000256" key="1">
    <source>
        <dbReference type="ARBA" id="ARBA00004123"/>
    </source>
</evidence>
<comment type="subcellular location">
    <subcellularLocation>
        <location evidence="1">Nucleus</location>
    </subcellularLocation>
</comment>
<dbReference type="InterPro" id="IPR019140">
    <property type="entry name" value="MCM_complex-bd"/>
</dbReference>
<dbReference type="PANTHER" id="PTHR13489:SF0">
    <property type="entry name" value="MINI-CHROMOSOME MAINTENANCE COMPLEX-BINDING PROTEIN"/>
    <property type="match status" value="1"/>
</dbReference>
<comment type="caution">
    <text evidence="4">The sequence shown here is derived from an EMBL/GenBank/DDBJ whole genome shotgun (WGS) entry which is preliminary data.</text>
</comment>
<dbReference type="AlphaFoldDB" id="A0A9W8E7F4"/>
<protein>
    <recommendedName>
        <fullName evidence="6">Mini-chromosome maintenance complex-binding protein</fullName>
    </recommendedName>
</protein>
<keyword evidence="5" id="KW-1185">Reference proteome</keyword>
<evidence type="ECO:0000256" key="2">
    <source>
        <dbReference type="ARBA" id="ARBA00023242"/>
    </source>
</evidence>
<dbReference type="PANTHER" id="PTHR13489">
    <property type="entry name" value="MINI-CHROMOSOME MAINTENANCE COMPLEX-BINDING PROTEIN"/>
    <property type="match status" value="1"/>
</dbReference>
<reference evidence="4" key="1">
    <citation type="submission" date="2022-07" db="EMBL/GenBank/DDBJ databases">
        <title>Phylogenomic reconstructions and comparative analyses of Kickxellomycotina fungi.</title>
        <authorList>
            <person name="Reynolds N.K."/>
            <person name="Stajich J.E."/>
            <person name="Barry K."/>
            <person name="Grigoriev I.V."/>
            <person name="Crous P."/>
            <person name="Smith M.E."/>
        </authorList>
    </citation>
    <scope>NUCLEOTIDE SEQUENCE</scope>
    <source>
        <strain evidence="4">RSA 1196</strain>
    </source>
</reference>
<organism evidence="4 5">
    <name type="scientific">Dispira parvispora</name>
    <dbReference type="NCBI Taxonomy" id="1520584"/>
    <lineage>
        <taxon>Eukaryota</taxon>
        <taxon>Fungi</taxon>
        <taxon>Fungi incertae sedis</taxon>
        <taxon>Zoopagomycota</taxon>
        <taxon>Kickxellomycotina</taxon>
        <taxon>Dimargaritomycetes</taxon>
        <taxon>Dimargaritales</taxon>
        <taxon>Dimargaritaceae</taxon>
        <taxon>Dispira</taxon>
    </lineage>
</organism>
<sequence>MIPTESNNCMRQPLQVIEDIMAKATPDTSQSQEQEIVTYFREVFKIRSEYHKILSLNATDPFQITPRTLVRFRCMVQDPGFGNEMYIKWLPVGNRTDQEHQFQFHKFTDHISPDTETSEVDCHTPHNVYAEKQLCYCIAVPGENSWVGAHDTKGNSMPSDAVIPSTESHQAFLSKKHIHGPTPFRAAVIKFYDLESVPKAGQIIEVVGIFEWAFHSEENGTDIQLPCIHAIFHDVQQSDALVKDVAPQAAPALDNLRETLMQHLSEALGGDTLAATYSFLTMLASVHHVQTLPVGKFSVNLCNAPTPDPDNQADSATPNAPPSPPRALARLYRLVMNCQPFTVYLPLALGDLNTKPFYPQGEEHLYTGALQLADHTYLLVDETAMGNGQLQERGIRNIQCLAQVMTDQKLAYAFPYQSVEFATNLKFLVVSEGKSFLPCDCVVPLSPEAVERLAQGGDALSGEITTSPDSVCVAQSSLDVAQIRQYLSTCQAIEYTIPPAVAEMVQTSYVEERRKNAGDGVNQAELSFRLTLAKLLTISQGKCELTQDTWELAGTLEKERRVRLDAFEKSKRRQ</sequence>
<dbReference type="GO" id="GO:0003682">
    <property type="term" value="F:chromatin binding"/>
    <property type="evidence" value="ECO:0007669"/>
    <property type="project" value="TreeGrafter"/>
</dbReference>
<gene>
    <name evidence="4" type="ORF">IWQ62_002475</name>
</gene>
<dbReference type="EMBL" id="JANBPY010000528">
    <property type="protein sequence ID" value="KAJ1966261.1"/>
    <property type="molecule type" value="Genomic_DNA"/>
</dbReference>
<feature type="region of interest" description="Disordered" evidence="3">
    <location>
        <begin position="303"/>
        <end position="323"/>
    </location>
</feature>
<evidence type="ECO:0000313" key="5">
    <source>
        <dbReference type="Proteomes" id="UP001150925"/>
    </source>
</evidence>
<dbReference type="Pfam" id="PF09739">
    <property type="entry name" value="MCM_bind"/>
    <property type="match status" value="2"/>
</dbReference>
<name>A0A9W8E7F4_9FUNG</name>
<dbReference type="GO" id="GO:0006261">
    <property type="term" value="P:DNA-templated DNA replication"/>
    <property type="evidence" value="ECO:0007669"/>
    <property type="project" value="TreeGrafter"/>
</dbReference>